<feature type="transmembrane region" description="Helical" evidence="6">
    <location>
        <begin position="136"/>
        <end position="157"/>
    </location>
</feature>
<keyword evidence="3 6" id="KW-1133">Transmembrane helix</keyword>
<evidence type="ECO:0000313" key="8">
    <source>
        <dbReference type="EMBL" id="KAK6621772.1"/>
    </source>
</evidence>
<dbReference type="PANTHER" id="PTHR11384">
    <property type="entry name" value="ATP-BINDING CASSETTE, SUB-FAMILY D MEMBER"/>
    <property type="match status" value="1"/>
</dbReference>
<proteinExistence type="predicted"/>
<dbReference type="PANTHER" id="PTHR11384:SF67">
    <property type="entry name" value="ATP-BINDING CASSETTE SUB-FAMILY D MEMBER 1"/>
    <property type="match status" value="1"/>
</dbReference>
<protein>
    <recommendedName>
        <fullName evidence="7">ABC transmembrane type-1 domain-containing protein</fullName>
    </recommendedName>
</protein>
<evidence type="ECO:0000259" key="7">
    <source>
        <dbReference type="Pfam" id="PF06472"/>
    </source>
</evidence>
<name>A0ABR1AL47_POLSC</name>
<evidence type="ECO:0000256" key="5">
    <source>
        <dbReference type="SAM" id="MobiDB-lite"/>
    </source>
</evidence>
<evidence type="ECO:0000256" key="4">
    <source>
        <dbReference type="ARBA" id="ARBA00023136"/>
    </source>
</evidence>
<dbReference type="EMBL" id="JAWJWF010000047">
    <property type="protein sequence ID" value="KAK6621772.1"/>
    <property type="molecule type" value="Genomic_DNA"/>
</dbReference>
<gene>
    <name evidence="8" type="ORF">RUM44_001579</name>
</gene>
<feature type="transmembrane region" description="Helical" evidence="6">
    <location>
        <begin position="177"/>
        <end position="199"/>
    </location>
</feature>
<evidence type="ECO:0000256" key="2">
    <source>
        <dbReference type="ARBA" id="ARBA00022692"/>
    </source>
</evidence>
<accession>A0ABR1AL47</accession>
<dbReference type="Proteomes" id="UP001359485">
    <property type="component" value="Unassembled WGS sequence"/>
</dbReference>
<dbReference type="InterPro" id="IPR050835">
    <property type="entry name" value="ABC_transporter_sub-D"/>
</dbReference>
<feature type="region of interest" description="Disordered" evidence="5">
    <location>
        <begin position="72"/>
        <end position="91"/>
    </location>
</feature>
<sequence length="208" mass="23270">MPNVISKYLKDTTSKYPQLNQDLATKVAGAALVGCLLRLSYPHLKKYFDGDGKKGKNVKRYPNSSSAVVVSSSDDEITKQTNNNLPKSKDKRRKKVNSSIIVKVINFLLPGVNKEFAIDLWKLLKLMIPGIMSQEVGLLTVHTSALIARTFLSIYVASMEGTMVKHIVRKDVRNFSIFLLQWLAVAVPATFVNSLIRCLEKKISLAFR</sequence>
<keyword evidence="1" id="KW-0813">Transport</keyword>
<evidence type="ECO:0000313" key="9">
    <source>
        <dbReference type="Proteomes" id="UP001359485"/>
    </source>
</evidence>
<comment type="caution">
    <text evidence="8">The sequence shown here is derived from an EMBL/GenBank/DDBJ whole genome shotgun (WGS) entry which is preliminary data.</text>
</comment>
<evidence type="ECO:0000256" key="6">
    <source>
        <dbReference type="SAM" id="Phobius"/>
    </source>
</evidence>
<organism evidence="8 9">
    <name type="scientific">Polyplax serrata</name>
    <name type="common">Common mouse louse</name>
    <dbReference type="NCBI Taxonomy" id="468196"/>
    <lineage>
        <taxon>Eukaryota</taxon>
        <taxon>Metazoa</taxon>
        <taxon>Ecdysozoa</taxon>
        <taxon>Arthropoda</taxon>
        <taxon>Hexapoda</taxon>
        <taxon>Insecta</taxon>
        <taxon>Pterygota</taxon>
        <taxon>Neoptera</taxon>
        <taxon>Paraneoptera</taxon>
        <taxon>Psocodea</taxon>
        <taxon>Troctomorpha</taxon>
        <taxon>Phthiraptera</taxon>
        <taxon>Anoplura</taxon>
        <taxon>Polyplacidae</taxon>
        <taxon>Polyplax</taxon>
    </lineage>
</organism>
<reference evidence="8 9" key="1">
    <citation type="submission" date="2023-09" db="EMBL/GenBank/DDBJ databases">
        <title>Genomes of two closely related lineages of the louse Polyplax serrata with different host specificities.</title>
        <authorList>
            <person name="Martinu J."/>
            <person name="Tarabai H."/>
            <person name="Stefka J."/>
            <person name="Hypsa V."/>
        </authorList>
    </citation>
    <scope>NUCLEOTIDE SEQUENCE [LARGE SCALE GENOMIC DNA]</scope>
    <source>
        <strain evidence="8">98ZLc_SE</strain>
    </source>
</reference>
<keyword evidence="4 6" id="KW-0472">Membrane</keyword>
<dbReference type="InterPro" id="IPR011527">
    <property type="entry name" value="ABC1_TM_dom"/>
</dbReference>
<keyword evidence="2 6" id="KW-0812">Transmembrane</keyword>
<feature type="domain" description="ABC transmembrane type-1" evidence="7">
    <location>
        <begin position="123"/>
        <end position="208"/>
    </location>
</feature>
<keyword evidence="9" id="KW-1185">Reference proteome</keyword>
<evidence type="ECO:0000256" key="3">
    <source>
        <dbReference type="ARBA" id="ARBA00022989"/>
    </source>
</evidence>
<evidence type="ECO:0000256" key="1">
    <source>
        <dbReference type="ARBA" id="ARBA00022448"/>
    </source>
</evidence>
<dbReference type="Pfam" id="PF06472">
    <property type="entry name" value="ABC_membrane_2"/>
    <property type="match status" value="1"/>
</dbReference>